<dbReference type="InterPro" id="IPR009057">
    <property type="entry name" value="Homeodomain-like_sf"/>
</dbReference>
<reference evidence="9" key="1">
    <citation type="submission" date="2022-11" db="EMBL/GenBank/DDBJ databases">
        <authorList>
            <person name="Hyden B.L."/>
            <person name="Feng K."/>
            <person name="Yates T."/>
            <person name="Jawdy S."/>
            <person name="Smart L.B."/>
            <person name="Muchero W."/>
        </authorList>
    </citation>
    <scope>NUCLEOTIDE SEQUENCE</scope>
    <source>
        <tissue evidence="9">Shoot tip</tissue>
    </source>
</reference>
<dbReference type="NCBIfam" id="TIGR01557">
    <property type="entry name" value="myb_SHAQKYF"/>
    <property type="match status" value="1"/>
</dbReference>
<feature type="compositionally biased region" description="Polar residues" evidence="7">
    <location>
        <begin position="8"/>
        <end position="18"/>
    </location>
</feature>
<proteinExistence type="predicted"/>
<keyword evidence="3" id="KW-0221">Differentiation</keyword>
<sequence length="317" mass="35310">MKKLEIESSVNKGPASSSPDHHTGDHAMKSSPDDIIRVTERGVVGVSSREINLKSATVRPYVRSKTPRLRWTPHLHHCFVHAVESLGGEDRATPKMVLQIMDVKGLTISHVKSHLQMYRSMKHEQMIQEAAMEAKKNGKEPQMHPSNYLSHSMCYQQNRQLNGKGLVNNNALLHQALGVRNPAANGLALRNASFPSQRKDKKGLWIGKKVKEPFLHEEEKTSKESEQTPDNYIIFKDLLKSFNGEETNGQEKMSAGATAGCNASNQSLEELDGIAERIDGDRMSLSQNSKVSESFFRLRKAKNSSDANDVSLELTLA</sequence>
<keyword evidence="6" id="KW-0539">Nucleus</keyword>
<evidence type="ECO:0000256" key="4">
    <source>
        <dbReference type="ARBA" id="ARBA00023015"/>
    </source>
</evidence>
<reference evidence="9" key="2">
    <citation type="journal article" date="2023" name="Int. J. Mol. Sci.">
        <title>De Novo Assembly and Annotation of 11 Diverse Shrub Willow (Salix) Genomes Reveals Novel Gene Organization in Sex-Linked Regions.</title>
        <authorList>
            <person name="Hyden B."/>
            <person name="Feng K."/>
            <person name="Yates T.B."/>
            <person name="Jawdy S."/>
            <person name="Cereghino C."/>
            <person name="Smart L.B."/>
            <person name="Muchero W."/>
        </authorList>
    </citation>
    <scope>NUCLEOTIDE SEQUENCE [LARGE SCALE GENOMIC DNA]</scope>
    <source>
        <tissue evidence="9">Shoot tip</tissue>
    </source>
</reference>
<name>A0A9Q0QHJ5_SALVM</name>
<keyword evidence="10" id="KW-1185">Reference proteome</keyword>
<feature type="region of interest" description="Disordered" evidence="7">
    <location>
        <begin position="1"/>
        <end position="35"/>
    </location>
</feature>
<evidence type="ECO:0000313" key="10">
    <source>
        <dbReference type="Proteomes" id="UP001151529"/>
    </source>
</evidence>
<evidence type="ECO:0000259" key="8">
    <source>
        <dbReference type="PROSITE" id="PS51294"/>
    </source>
</evidence>
<dbReference type="InterPro" id="IPR044847">
    <property type="entry name" value="KAN_fam"/>
</dbReference>
<comment type="subcellular location">
    <subcellularLocation>
        <location evidence="1">Nucleus</location>
    </subcellularLocation>
</comment>
<comment type="caution">
    <text evidence="9">The sequence shown here is derived from an EMBL/GenBank/DDBJ whole genome shotgun (WGS) entry which is preliminary data.</text>
</comment>
<dbReference type="Gene3D" id="1.10.10.60">
    <property type="entry name" value="Homeodomain-like"/>
    <property type="match status" value="1"/>
</dbReference>
<accession>A0A9Q0QHJ5</accession>
<dbReference type="OrthoDB" id="551907at2759"/>
<dbReference type="GO" id="GO:0005634">
    <property type="term" value="C:nucleus"/>
    <property type="evidence" value="ECO:0007669"/>
    <property type="project" value="UniProtKB-SubCell"/>
</dbReference>
<evidence type="ECO:0000313" key="9">
    <source>
        <dbReference type="EMBL" id="KAJ6706795.1"/>
    </source>
</evidence>
<dbReference type="InterPro" id="IPR006447">
    <property type="entry name" value="Myb_dom_plants"/>
</dbReference>
<evidence type="ECO:0000256" key="7">
    <source>
        <dbReference type="SAM" id="MobiDB-lite"/>
    </source>
</evidence>
<feature type="compositionally biased region" description="Basic and acidic residues" evidence="7">
    <location>
        <begin position="19"/>
        <end position="35"/>
    </location>
</feature>
<gene>
    <name evidence="9" type="ORF">OIU85_027176</name>
</gene>
<dbReference type="FunFam" id="1.10.10.60:FF:000002">
    <property type="entry name" value="Myb family transcription factor"/>
    <property type="match status" value="1"/>
</dbReference>
<dbReference type="Proteomes" id="UP001151529">
    <property type="component" value="Chromosome 4"/>
</dbReference>
<dbReference type="Pfam" id="PF00249">
    <property type="entry name" value="Myb_DNA-binding"/>
    <property type="match status" value="1"/>
</dbReference>
<dbReference type="AlphaFoldDB" id="A0A9Q0QHJ5"/>
<evidence type="ECO:0000256" key="1">
    <source>
        <dbReference type="ARBA" id="ARBA00004123"/>
    </source>
</evidence>
<dbReference type="GO" id="GO:0010158">
    <property type="term" value="P:abaxial cell fate specification"/>
    <property type="evidence" value="ECO:0007669"/>
    <property type="project" value="InterPro"/>
</dbReference>
<dbReference type="SUPFAM" id="SSF46689">
    <property type="entry name" value="Homeodomain-like"/>
    <property type="match status" value="1"/>
</dbReference>
<dbReference type="GO" id="GO:0000976">
    <property type="term" value="F:transcription cis-regulatory region binding"/>
    <property type="evidence" value="ECO:0007669"/>
    <property type="project" value="InterPro"/>
</dbReference>
<organism evidence="9 10">
    <name type="scientific">Salix viminalis</name>
    <name type="common">Common osier</name>
    <name type="synonym">Basket willow</name>
    <dbReference type="NCBI Taxonomy" id="40686"/>
    <lineage>
        <taxon>Eukaryota</taxon>
        <taxon>Viridiplantae</taxon>
        <taxon>Streptophyta</taxon>
        <taxon>Embryophyta</taxon>
        <taxon>Tracheophyta</taxon>
        <taxon>Spermatophyta</taxon>
        <taxon>Magnoliopsida</taxon>
        <taxon>eudicotyledons</taxon>
        <taxon>Gunneridae</taxon>
        <taxon>Pentapetalae</taxon>
        <taxon>rosids</taxon>
        <taxon>fabids</taxon>
        <taxon>Malpighiales</taxon>
        <taxon>Salicaceae</taxon>
        <taxon>Saliceae</taxon>
        <taxon>Salix</taxon>
    </lineage>
</organism>
<dbReference type="EMBL" id="JAPFFL010000008">
    <property type="protein sequence ID" value="KAJ6706795.1"/>
    <property type="molecule type" value="Genomic_DNA"/>
</dbReference>
<dbReference type="PANTHER" id="PTHR31496:SF3">
    <property type="entry name" value="TRANSCRIPTION REPRESSOR KAN1"/>
    <property type="match status" value="1"/>
</dbReference>
<dbReference type="InterPro" id="IPR001005">
    <property type="entry name" value="SANT/Myb"/>
</dbReference>
<keyword evidence="2" id="KW-0217">Developmental protein</keyword>
<evidence type="ECO:0000256" key="5">
    <source>
        <dbReference type="ARBA" id="ARBA00023163"/>
    </source>
</evidence>
<dbReference type="PANTHER" id="PTHR31496">
    <property type="entry name" value="TRANSCRIPTION FACTOR KAN2-RELATED"/>
    <property type="match status" value="1"/>
</dbReference>
<dbReference type="PROSITE" id="PS51294">
    <property type="entry name" value="HTH_MYB"/>
    <property type="match status" value="1"/>
</dbReference>
<evidence type="ECO:0000256" key="2">
    <source>
        <dbReference type="ARBA" id="ARBA00022473"/>
    </source>
</evidence>
<evidence type="ECO:0000256" key="6">
    <source>
        <dbReference type="ARBA" id="ARBA00023242"/>
    </source>
</evidence>
<feature type="domain" description="HTH myb-type" evidence="8">
    <location>
        <begin position="63"/>
        <end position="123"/>
    </location>
</feature>
<keyword evidence="5" id="KW-0804">Transcription</keyword>
<keyword evidence="4" id="KW-0805">Transcription regulation</keyword>
<dbReference type="InterPro" id="IPR017930">
    <property type="entry name" value="Myb_dom"/>
</dbReference>
<protein>
    <submittedName>
        <fullName evidence="9">MYB-LIKE HTH TRANSCRIPTIONAL REGULATOR FAMILY PROTEIN</fullName>
    </submittedName>
</protein>
<evidence type="ECO:0000256" key="3">
    <source>
        <dbReference type="ARBA" id="ARBA00022782"/>
    </source>
</evidence>
<dbReference type="GO" id="GO:0006355">
    <property type="term" value="P:regulation of DNA-templated transcription"/>
    <property type="evidence" value="ECO:0007669"/>
    <property type="project" value="InterPro"/>
</dbReference>